<dbReference type="Gene3D" id="3.40.50.150">
    <property type="entry name" value="Vaccinia Virus protein VP39"/>
    <property type="match status" value="1"/>
</dbReference>
<evidence type="ECO:0000259" key="2">
    <source>
        <dbReference type="Pfam" id="PF13649"/>
    </source>
</evidence>
<name>A0ABZ1Q5Z5_9ACTN</name>
<dbReference type="InterPro" id="IPR029063">
    <property type="entry name" value="SAM-dependent_MTases_sf"/>
</dbReference>
<evidence type="ECO:0000256" key="1">
    <source>
        <dbReference type="SAM" id="MobiDB-lite"/>
    </source>
</evidence>
<feature type="compositionally biased region" description="Gly residues" evidence="1">
    <location>
        <begin position="274"/>
        <end position="283"/>
    </location>
</feature>
<keyword evidence="4" id="KW-1185">Reference proteome</keyword>
<proteinExistence type="predicted"/>
<feature type="region of interest" description="Disordered" evidence="1">
    <location>
        <begin position="228"/>
        <end position="283"/>
    </location>
</feature>
<evidence type="ECO:0000313" key="4">
    <source>
        <dbReference type="Proteomes" id="UP001432312"/>
    </source>
</evidence>
<dbReference type="GeneID" id="95495580"/>
<dbReference type="GO" id="GO:0032259">
    <property type="term" value="P:methylation"/>
    <property type="evidence" value="ECO:0007669"/>
    <property type="project" value="UniProtKB-KW"/>
</dbReference>
<feature type="compositionally biased region" description="Low complexity" evidence="1">
    <location>
        <begin position="244"/>
        <end position="257"/>
    </location>
</feature>
<sequence>MRRHGAPAEAVAPGCLPRPAAWREDPYADALDSGQGPLFLRRSDGWLLPLDVERWCAAPDAADQSVLARCRGAVLDIGCGPGRLAAALAARGRRALGIDVSPAAVARTERLGGLALCRSVFEPLPGEGRWDTALLIDGNIGIGGDPTALLGRLGSVTGPAARVIAECVPVDVDECCEVRLDNGSGALGEPFTWARLGARALHEHARVTGWHVTEEWSVAGRVFAELSRRPQTPSSGARGPGCCPDPGRAPGSGPGSAVFPVPGAWSPGPRRGEGCGPEPGSGG</sequence>
<dbReference type="EMBL" id="CP108036">
    <property type="protein sequence ID" value="WUN78087.1"/>
    <property type="molecule type" value="Genomic_DNA"/>
</dbReference>
<keyword evidence="3" id="KW-0808">Transferase</keyword>
<dbReference type="GO" id="GO:0008168">
    <property type="term" value="F:methyltransferase activity"/>
    <property type="evidence" value="ECO:0007669"/>
    <property type="project" value="UniProtKB-KW"/>
</dbReference>
<dbReference type="Pfam" id="PF13649">
    <property type="entry name" value="Methyltransf_25"/>
    <property type="match status" value="1"/>
</dbReference>
<feature type="domain" description="Methyltransferase" evidence="2">
    <location>
        <begin position="74"/>
        <end position="112"/>
    </location>
</feature>
<organism evidence="3 4">
    <name type="scientific">Streptomyces erythrochromogenes</name>
    <dbReference type="NCBI Taxonomy" id="285574"/>
    <lineage>
        <taxon>Bacteria</taxon>
        <taxon>Bacillati</taxon>
        <taxon>Actinomycetota</taxon>
        <taxon>Actinomycetes</taxon>
        <taxon>Kitasatosporales</taxon>
        <taxon>Streptomycetaceae</taxon>
        <taxon>Streptomyces</taxon>
    </lineage>
</organism>
<dbReference type="SUPFAM" id="SSF53335">
    <property type="entry name" value="S-adenosyl-L-methionine-dependent methyltransferases"/>
    <property type="match status" value="1"/>
</dbReference>
<keyword evidence="3" id="KW-0489">Methyltransferase</keyword>
<evidence type="ECO:0000313" key="3">
    <source>
        <dbReference type="EMBL" id="WUN78087.1"/>
    </source>
</evidence>
<dbReference type="Proteomes" id="UP001432312">
    <property type="component" value="Chromosome"/>
</dbReference>
<reference evidence="3" key="1">
    <citation type="submission" date="2022-10" db="EMBL/GenBank/DDBJ databases">
        <title>The complete genomes of actinobacterial strains from the NBC collection.</title>
        <authorList>
            <person name="Joergensen T.S."/>
            <person name="Alvarez Arevalo M."/>
            <person name="Sterndorff E.B."/>
            <person name="Faurdal D."/>
            <person name="Vuksanovic O."/>
            <person name="Mourched A.-S."/>
            <person name="Charusanti P."/>
            <person name="Shaw S."/>
            <person name="Blin K."/>
            <person name="Weber T."/>
        </authorList>
    </citation>
    <scope>NUCLEOTIDE SEQUENCE</scope>
    <source>
        <strain evidence="3">NBC_00303</strain>
    </source>
</reference>
<protein>
    <submittedName>
        <fullName evidence="3">Methyltransferase domain-containing protein</fullName>
    </submittedName>
</protein>
<dbReference type="RefSeq" id="WP_328738781.1">
    <property type="nucleotide sequence ID" value="NZ_CP108036.1"/>
</dbReference>
<accession>A0ABZ1Q5Z5</accession>
<gene>
    <name evidence="3" type="ORF">OHA91_06055</name>
</gene>
<dbReference type="InterPro" id="IPR041698">
    <property type="entry name" value="Methyltransf_25"/>
</dbReference>